<keyword evidence="2" id="KW-1185">Reference proteome</keyword>
<dbReference type="PANTHER" id="PTHR36091:SF1">
    <property type="entry name" value="ALTERED INHERITANCE OF MITOCHONDRIA PROTEIN 9, MITOCHONDRIAL"/>
    <property type="match status" value="1"/>
</dbReference>
<accession>A0A9P3FMU8</accession>
<dbReference type="AlphaFoldDB" id="A0A9P3FMU8"/>
<dbReference type="InterPro" id="IPR051035">
    <property type="entry name" value="Mito_inheritance_9"/>
</dbReference>
<proteinExistence type="predicted"/>
<reference evidence="1 2" key="1">
    <citation type="submission" date="2021-01" db="EMBL/GenBank/DDBJ databases">
        <title>Cercospora kikuchii MAFF 305040 whole genome shotgun sequence.</title>
        <authorList>
            <person name="Kashiwa T."/>
            <person name="Suzuki T."/>
        </authorList>
    </citation>
    <scope>NUCLEOTIDE SEQUENCE [LARGE SCALE GENOMIC DNA]</scope>
    <source>
        <strain evidence="1 2">MAFF 305040</strain>
    </source>
</reference>
<dbReference type="Proteomes" id="UP000825890">
    <property type="component" value="Unassembled WGS sequence"/>
</dbReference>
<comment type="caution">
    <text evidence="1">The sequence shown here is derived from an EMBL/GenBank/DDBJ whole genome shotgun (WGS) entry which is preliminary data.</text>
</comment>
<gene>
    <name evidence="1" type="ORF">CKM354_001289400</name>
</gene>
<dbReference type="GO" id="GO:0005739">
    <property type="term" value="C:mitochondrion"/>
    <property type="evidence" value="ECO:0007669"/>
    <property type="project" value="TreeGrafter"/>
</dbReference>
<dbReference type="RefSeq" id="XP_044664363.1">
    <property type="nucleotide sequence ID" value="XM_044808428.1"/>
</dbReference>
<evidence type="ECO:0000313" key="1">
    <source>
        <dbReference type="EMBL" id="GIZ49876.1"/>
    </source>
</evidence>
<evidence type="ECO:0008006" key="3">
    <source>
        <dbReference type="Google" id="ProtNLM"/>
    </source>
</evidence>
<dbReference type="GeneID" id="68298469"/>
<evidence type="ECO:0000313" key="2">
    <source>
        <dbReference type="Proteomes" id="UP000825890"/>
    </source>
</evidence>
<name>A0A9P3FMU8_9PEZI</name>
<dbReference type="PANTHER" id="PTHR36091">
    <property type="entry name" value="ALTERED INHERITANCE OF MITOCHONDRIA PROTEIN 9, MITOCHONDRIAL"/>
    <property type="match status" value="1"/>
</dbReference>
<dbReference type="EMBL" id="BOLY01000009">
    <property type="protein sequence ID" value="GIZ49876.1"/>
    <property type="molecule type" value="Genomic_DNA"/>
</dbReference>
<organism evidence="1 2">
    <name type="scientific">Cercospora kikuchii</name>
    <dbReference type="NCBI Taxonomy" id="84275"/>
    <lineage>
        <taxon>Eukaryota</taxon>
        <taxon>Fungi</taxon>
        <taxon>Dikarya</taxon>
        <taxon>Ascomycota</taxon>
        <taxon>Pezizomycotina</taxon>
        <taxon>Dothideomycetes</taxon>
        <taxon>Dothideomycetidae</taxon>
        <taxon>Mycosphaerellales</taxon>
        <taxon>Mycosphaerellaceae</taxon>
        <taxon>Cercospora</taxon>
    </lineage>
</organism>
<sequence>MRLPKWSQTIRKHATRRNVTTTCRGSTISLDQLQRYTNGPFLINEANALSQRRLKFNVDELCSLASKIGSKSPVHEIEKMEGDFSKALLLKKIDGTELVAKLPFKIAGPPHYATASEVAVLQYVGQHTEVPVP</sequence>
<dbReference type="OrthoDB" id="2906425at2759"/>
<protein>
    <recommendedName>
        <fullName evidence="3">Aminoglycoside phosphotransferase domain-containing protein</fullName>
    </recommendedName>
</protein>